<feature type="repeat" description="WD" evidence="3">
    <location>
        <begin position="260"/>
        <end position="300"/>
    </location>
</feature>
<evidence type="ECO:0000256" key="1">
    <source>
        <dbReference type="ARBA" id="ARBA00022574"/>
    </source>
</evidence>
<dbReference type="SMART" id="SM00320">
    <property type="entry name" value="WD40"/>
    <property type="match status" value="6"/>
</dbReference>
<reference evidence="4 5" key="1">
    <citation type="submission" date="2015-11" db="EMBL/GenBank/DDBJ databases">
        <title>Genomic analysis of 38 Legionella species identifies large and diverse effector repertoires.</title>
        <authorList>
            <person name="Burstein D."/>
            <person name="Amaro F."/>
            <person name="Zusman T."/>
            <person name="Lifshitz Z."/>
            <person name="Cohen O."/>
            <person name="Gilbert J.A."/>
            <person name="Pupko T."/>
            <person name="Shuman H.A."/>
            <person name="Segal G."/>
        </authorList>
    </citation>
    <scope>NUCLEOTIDE SEQUENCE [LARGE SCALE GENOMIC DNA]</scope>
    <source>
        <strain evidence="4 5">ATCC 43878</strain>
    </source>
</reference>
<dbReference type="EMBL" id="LNXV01000003">
    <property type="protein sequence ID" value="KTC86998.1"/>
    <property type="molecule type" value="Genomic_DNA"/>
</dbReference>
<evidence type="ECO:0000313" key="4">
    <source>
        <dbReference type="EMBL" id="KTC86998.1"/>
    </source>
</evidence>
<keyword evidence="1 3" id="KW-0853">WD repeat</keyword>
<dbReference type="PROSITE" id="PS50082">
    <property type="entry name" value="WD_REPEATS_2"/>
    <property type="match status" value="2"/>
</dbReference>
<dbReference type="PANTHER" id="PTHR19848">
    <property type="entry name" value="WD40 REPEAT PROTEIN"/>
    <property type="match status" value="1"/>
</dbReference>
<evidence type="ECO:0000313" key="5">
    <source>
        <dbReference type="Proteomes" id="UP000054742"/>
    </source>
</evidence>
<dbReference type="PANTHER" id="PTHR19848:SF8">
    <property type="entry name" value="F-BOX AND WD REPEAT DOMAIN CONTAINING 7"/>
    <property type="match status" value="1"/>
</dbReference>
<dbReference type="InterPro" id="IPR036047">
    <property type="entry name" value="F-box-like_dom_sf"/>
</dbReference>
<organism evidence="4 5">
    <name type="scientific">Legionella brunensis</name>
    <dbReference type="NCBI Taxonomy" id="29422"/>
    <lineage>
        <taxon>Bacteria</taxon>
        <taxon>Pseudomonadati</taxon>
        <taxon>Pseudomonadota</taxon>
        <taxon>Gammaproteobacteria</taxon>
        <taxon>Legionellales</taxon>
        <taxon>Legionellaceae</taxon>
        <taxon>Legionella</taxon>
    </lineage>
</organism>
<proteinExistence type="predicted"/>
<evidence type="ECO:0000256" key="2">
    <source>
        <dbReference type="ARBA" id="ARBA00022737"/>
    </source>
</evidence>
<evidence type="ECO:0000256" key="3">
    <source>
        <dbReference type="PROSITE-ProRule" id="PRU00221"/>
    </source>
</evidence>
<dbReference type="SUPFAM" id="SSF50978">
    <property type="entry name" value="WD40 repeat-like"/>
    <property type="match status" value="1"/>
</dbReference>
<dbReference type="InterPro" id="IPR015943">
    <property type="entry name" value="WD40/YVTN_repeat-like_dom_sf"/>
</dbReference>
<keyword evidence="5" id="KW-1185">Reference proteome</keyword>
<accession>A0A0W0SUD6</accession>
<protein>
    <submittedName>
        <fullName evidence="4">Uncharacterized protein</fullName>
    </submittedName>
</protein>
<dbReference type="AlphaFoldDB" id="A0A0W0SUD6"/>
<dbReference type="Pfam" id="PF00400">
    <property type="entry name" value="WD40"/>
    <property type="match status" value="4"/>
</dbReference>
<name>A0A0W0SUD6_9GAMM</name>
<dbReference type="PRINTS" id="PR00320">
    <property type="entry name" value="GPROTEINBRPT"/>
</dbReference>
<dbReference type="PATRIC" id="fig|29422.6.peg.235"/>
<dbReference type="PROSITE" id="PS50294">
    <property type="entry name" value="WD_REPEATS_REGION"/>
    <property type="match status" value="1"/>
</dbReference>
<dbReference type="PROSITE" id="PS00678">
    <property type="entry name" value="WD_REPEATS_1"/>
    <property type="match status" value="2"/>
</dbReference>
<dbReference type="CDD" id="cd00200">
    <property type="entry name" value="WD40"/>
    <property type="match status" value="1"/>
</dbReference>
<dbReference type="InterPro" id="IPR001680">
    <property type="entry name" value="WD40_rpt"/>
</dbReference>
<dbReference type="InterPro" id="IPR036322">
    <property type="entry name" value="WD40_repeat_dom_sf"/>
</dbReference>
<dbReference type="SUPFAM" id="SSF81383">
    <property type="entry name" value="F-box domain"/>
    <property type="match status" value="1"/>
</dbReference>
<dbReference type="Proteomes" id="UP000054742">
    <property type="component" value="Unassembled WGS sequence"/>
</dbReference>
<dbReference type="InterPro" id="IPR020472">
    <property type="entry name" value="WD40_PAC1"/>
</dbReference>
<keyword evidence="2" id="KW-0677">Repeat</keyword>
<dbReference type="OrthoDB" id="135039at2"/>
<dbReference type="RefSeq" id="WP_058440340.1">
    <property type="nucleotide sequence ID" value="NZ_CAAAHU010000001.1"/>
</dbReference>
<sequence length="394" mass="44264">MQVSVKKSNILLPNEIWVFIFSLNILDKLDLIYLTMVCSLFNKLIKENTHLIKNAPFPLPDYSQYFTQEFFKSEVQMTFLLKLKNNNLVCGLNNGKIYVLDAVSGEYKQTLTAHLERINTRTTILAQLSLLGLNTKAYGEITNPIRAIIEHSSGDIISGAEDRTIRVFDANSEQCKLTFTGHYGAISAIHELDQKSVISASIRGDIHIWDKTSGKSEKQFDWNQTGVSSLAVLKSGLIVSGGRNGSLCFFDKDSNTHTLAHGHTKAIRVITAFDDKRLITGADDATIRIWDIASRTCIKVLKRHKNSINAIIELGENLIISSSNDKTMRLWNINTGKCIRKLDGYQSPITSLIKRDNGNISFVLGNVIKILHFGYIDCRQDEKEAIIPANRIRF</sequence>
<dbReference type="STRING" id="29422.Lbru_0227"/>
<gene>
    <name evidence="4" type="ORF">Lbru_0227</name>
</gene>
<comment type="caution">
    <text evidence="4">The sequence shown here is derived from an EMBL/GenBank/DDBJ whole genome shotgun (WGS) entry which is preliminary data.</text>
</comment>
<dbReference type="Gene3D" id="2.130.10.10">
    <property type="entry name" value="YVTN repeat-like/Quinoprotein amine dehydrogenase"/>
    <property type="match status" value="1"/>
</dbReference>
<feature type="repeat" description="WD" evidence="3">
    <location>
        <begin position="301"/>
        <end position="341"/>
    </location>
</feature>
<dbReference type="InterPro" id="IPR019775">
    <property type="entry name" value="WD40_repeat_CS"/>
</dbReference>